<dbReference type="EMBL" id="JBAHYK010000787">
    <property type="protein sequence ID" value="KAL0571323.1"/>
    <property type="molecule type" value="Genomic_DNA"/>
</dbReference>
<name>A0ABR3F7U7_9AGAR</name>
<sequence>MCTSCSGLDRRVEKVIERATRTSGGNLANLECSHEQLVSRIKSRNDKAVKQQTATLNVKRSLKRTKAKVEDLKELKSFITNNSVPGVTRLLAQCSSEGIGVRATIERMSRAVRGDYHSHKYTEDEIDLATLSYLTGGGGLLYALHQSDSALPSLSTVNAHRVDFDLITSVGLSDLAEDIGYNISKLFGPDDTDDSPPPPQTGHTLSLDEVAIDEHPFYQKHRDKLGGLCREHTDHLDLTVGLTPDNVFAAAEAVFCETPTAHLAKEATVAAISRLSRTGYYAKPILISPTCKVVCVEDSVHIIEVIIAVWKESPNGEVIHGPIWIIAVDGDSKRRGALYNICMTHELSKDDPLHKILQLLTGLNKFMSKDGIVMDFDFKHLFKRLCRLLCSKEGMLLNSTVVNKSLLSSWLSRLPDIAKPTINALLNPSDSQDVPRAIHLMKLVDELRNVDRYNPSEDATGIAIALLGDIIHHLIQPFINPELSLTEQVQHLLAAAHILFAIFEEHGTAFMPSQLYGDIQSMVKAAVFMVARQQDLDPSQEVFFTLLGDDVLETLFGLVRMLGGHSPNCDGKELANRMSRAMNIKNIYERHPEWEKQAKRLSMNRTRDADHLRPRNWKGDVKASSCDLGDCYQQSQKQAESLLSKYGITTNFEELFQQKDVDLMRPPRAKGRYPGLSKELDRSMEDSAGTETAEKSSNDADLNPPESEVSIPAPESDSDPLAPAAGAPEGSTTQLLQPPIDTESSHPHTGQSSSSTSGPPIPHQTRYVDDTEQACIAAIQEMLEEEEVSQYKTDSYSVWMVIDGKPCHKWSIIRIVFDMKGAFDRMKSKDRILRVRCYSIGGEKWEAQTEETSIPKDEQFNLGDLFVTLLHLPEVGVCLAVVQTTSMRCREVSVPCLNSKELVLPDANCTLSGQILSLVPVEGIDLRGDSARAMTWLWDGEYVAFNSAAKNAANQNLNQKALVVSASGFLTIPVAGNAGKPISDHLPETCARRKQGLADTWSLGHTFLEESMSRLWGDIQQFKHWSKVPTVGSVRKGLFPCQKDGEVCFVRSTKDINMKDDGTRCTICEKFVEPKNRQKHAAKHVLLSKRGVEDPTAKHKVSSNPCGFCGGLSSAEKCRVELRKKKTVSSCPQAYNFQYHAASTFKLSSPCTNVPIPCPLCKNTTQDHWKYNILNHLERCHPSWRAQTSDDFKETIRITKQEELAMSIPEELIPDDYLAPSVCIPATSVLQHPYLKRPSTSLPGTPTTVRTREKGKRQRSGPEEADDDDAEIDNSLMLTNLATRRVL</sequence>
<evidence type="ECO:0000313" key="2">
    <source>
        <dbReference type="EMBL" id="KAL0571323.1"/>
    </source>
</evidence>
<accession>A0ABR3F7U7</accession>
<dbReference type="Proteomes" id="UP001465976">
    <property type="component" value="Unassembled WGS sequence"/>
</dbReference>
<keyword evidence="3" id="KW-1185">Reference proteome</keyword>
<feature type="region of interest" description="Disordered" evidence="1">
    <location>
        <begin position="663"/>
        <end position="765"/>
    </location>
</feature>
<gene>
    <name evidence="2" type="ORF">V5O48_010645</name>
</gene>
<reference evidence="2 3" key="1">
    <citation type="submission" date="2024-02" db="EMBL/GenBank/DDBJ databases">
        <title>A draft genome for the cacao thread blight pathogen Marasmius crinis-equi.</title>
        <authorList>
            <person name="Cohen S.P."/>
            <person name="Baruah I.K."/>
            <person name="Amoako-Attah I."/>
            <person name="Bukari Y."/>
            <person name="Meinhardt L.W."/>
            <person name="Bailey B.A."/>
        </authorList>
    </citation>
    <scope>NUCLEOTIDE SEQUENCE [LARGE SCALE GENOMIC DNA]</scope>
    <source>
        <strain evidence="2 3">GH-76</strain>
    </source>
</reference>
<feature type="compositionally biased region" description="Polar residues" evidence="1">
    <location>
        <begin position="1238"/>
        <end position="1249"/>
    </location>
</feature>
<protein>
    <submittedName>
        <fullName evidence="2">Uncharacterized protein</fullName>
    </submittedName>
</protein>
<evidence type="ECO:0000313" key="3">
    <source>
        <dbReference type="Proteomes" id="UP001465976"/>
    </source>
</evidence>
<feature type="compositionally biased region" description="Acidic residues" evidence="1">
    <location>
        <begin position="1263"/>
        <end position="1272"/>
    </location>
</feature>
<comment type="caution">
    <text evidence="2">The sequence shown here is derived from an EMBL/GenBank/DDBJ whole genome shotgun (WGS) entry which is preliminary data.</text>
</comment>
<proteinExistence type="predicted"/>
<evidence type="ECO:0000256" key="1">
    <source>
        <dbReference type="SAM" id="MobiDB-lite"/>
    </source>
</evidence>
<feature type="region of interest" description="Disordered" evidence="1">
    <location>
        <begin position="1235"/>
        <end position="1272"/>
    </location>
</feature>
<feature type="compositionally biased region" description="Low complexity" evidence="1">
    <location>
        <begin position="747"/>
        <end position="758"/>
    </location>
</feature>
<organism evidence="2 3">
    <name type="scientific">Marasmius crinis-equi</name>
    <dbReference type="NCBI Taxonomy" id="585013"/>
    <lineage>
        <taxon>Eukaryota</taxon>
        <taxon>Fungi</taxon>
        <taxon>Dikarya</taxon>
        <taxon>Basidiomycota</taxon>
        <taxon>Agaricomycotina</taxon>
        <taxon>Agaricomycetes</taxon>
        <taxon>Agaricomycetidae</taxon>
        <taxon>Agaricales</taxon>
        <taxon>Marasmiineae</taxon>
        <taxon>Marasmiaceae</taxon>
        <taxon>Marasmius</taxon>
    </lineage>
</organism>